<evidence type="ECO:0000313" key="2">
    <source>
        <dbReference type="EMBL" id="VAW16892.1"/>
    </source>
</evidence>
<name>A0A3B0TR25_9ZZZZ</name>
<proteinExistence type="predicted"/>
<organism evidence="2">
    <name type="scientific">hydrothermal vent metagenome</name>
    <dbReference type="NCBI Taxonomy" id="652676"/>
    <lineage>
        <taxon>unclassified sequences</taxon>
        <taxon>metagenomes</taxon>
        <taxon>ecological metagenomes</taxon>
    </lineage>
</organism>
<reference evidence="2" key="1">
    <citation type="submission" date="2018-06" db="EMBL/GenBank/DDBJ databases">
        <authorList>
            <person name="Zhirakovskaya E."/>
        </authorList>
    </citation>
    <scope>NUCLEOTIDE SEQUENCE</scope>
</reference>
<dbReference type="InterPro" id="IPR025399">
    <property type="entry name" value="DUF4372"/>
</dbReference>
<evidence type="ECO:0000259" key="1">
    <source>
        <dbReference type="Pfam" id="PF14294"/>
    </source>
</evidence>
<dbReference type="AlphaFoldDB" id="A0A3B0TR25"/>
<protein>
    <recommendedName>
        <fullName evidence="1">DUF4372 domain-containing protein</fullName>
    </recommendedName>
</protein>
<gene>
    <name evidence="2" type="ORF">MNBD_BACTEROID03-1652</name>
</gene>
<dbReference type="Pfam" id="PF14294">
    <property type="entry name" value="DUF4372"/>
    <property type="match status" value="1"/>
</dbReference>
<accession>A0A3B0TR25</accession>
<feature type="domain" description="DUF4372" evidence="1">
    <location>
        <begin position="11"/>
        <end position="57"/>
    </location>
</feature>
<sequence>MGLFKRTKNTNTPLIRQIINLVPRWMLVRCAESHNSDKGRSRYRTYDQFVALTFGHLPAYGK</sequence>
<dbReference type="EMBL" id="UOEL01000137">
    <property type="protein sequence ID" value="VAW16892.1"/>
    <property type="molecule type" value="Genomic_DNA"/>
</dbReference>